<dbReference type="SUPFAM" id="SSF81383">
    <property type="entry name" value="F-box domain"/>
    <property type="match status" value="1"/>
</dbReference>
<reference evidence="2" key="1">
    <citation type="submission" date="2025-05" db="UniProtKB">
        <authorList>
            <consortium name="RefSeq"/>
        </authorList>
    </citation>
    <scope>NUCLEOTIDE SEQUENCE [LARGE SCALE GENOMIC DNA]</scope>
</reference>
<dbReference type="KEGG" id="rarg:115754762"/>
<dbReference type="Pfam" id="PF00646">
    <property type="entry name" value="F-box"/>
    <property type="match status" value="1"/>
</dbReference>
<feature type="domain" description="F-box" evidence="1">
    <location>
        <begin position="14"/>
        <end position="61"/>
    </location>
</feature>
<gene>
    <name evidence="3" type="primary">LOC115754762</name>
</gene>
<evidence type="ECO:0000259" key="1">
    <source>
        <dbReference type="PROSITE" id="PS50181"/>
    </source>
</evidence>
<dbReference type="PANTHER" id="PTHR44259:SF65">
    <property type="entry name" value="F-BOX DOMAIN-CONTAINING PROTEIN"/>
    <property type="match status" value="1"/>
</dbReference>
<reference evidence="3" key="2">
    <citation type="submission" date="2025-08" db="UniProtKB">
        <authorList>
            <consortium name="RefSeq"/>
        </authorList>
    </citation>
    <scope>IDENTIFICATION</scope>
    <source>
        <tissue evidence="3">Leaf</tissue>
    </source>
</reference>
<protein>
    <submittedName>
        <fullName evidence="3">F-box protein At5g55150</fullName>
    </submittedName>
</protein>
<proteinExistence type="predicted"/>
<dbReference type="OrthoDB" id="642536at2759"/>
<dbReference type="RefSeq" id="XP_030549775.1">
    <property type="nucleotide sequence ID" value="XM_030693915.2"/>
</dbReference>
<keyword evidence="2" id="KW-1185">Reference proteome</keyword>
<dbReference type="InterPro" id="IPR036047">
    <property type="entry name" value="F-box-like_dom_sf"/>
</dbReference>
<dbReference type="PANTHER" id="PTHR44259">
    <property type="entry name" value="OS07G0183000 PROTEIN-RELATED"/>
    <property type="match status" value="1"/>
</dbReference>
<dbReference type="CDD" id="cd09917">
    <property type="entry name" value="F-box_SF"/>
    <property type="match status" value="1"/>
</dbReference>
<sequence length="374" mass="42625">MAGYRPENKESTTLVDRSGLPSHALEFIAYRLPTEDLIDFSQTCSYWRNVVVQLRGSFELRISVPWLLIMDQTRPDLCGFFSPRRRSFYEFPLPQVRGRRCLSSRGWIMTIGSDRDVQMFNPLPRGRARTEGSASKPQGLPITDRQIGKFVLSTCPSSSAQPEIMVLCDSDRRLGLWNYRDNAWTMVSPDRIYMDLIYHECRFLAVDAIGTIRAFEAKQDGPNPATDGRVVARRPRGLIDFKRFKKHYLVEWSGSLLVVTQEWQDEFETSGFQAFLLDLEASTWTKVDSLGNTSLFLGLNSSFSMEVTDQHGGIEPNCIYFTDDRTYKLTKGEDMGIYHMADGRIEPLFGDGTPVCPNSTPLWIEPQCGVSEDY</sequence>
<dbReference type="GeneID" id="115754762"/>
<evidence type="ECO:0000313" key="3">
    <source>
        <dbReference type="RefSeq" id="XP_030549775.1"/>
    </source>
</evidence>
<dbReference type="PROSITE" id="PS50181">
    <property type="entry name" value="FBOX"/>
    <property type="match status" value="1"/>
</dbReference>
<dbReference type="Pfam" id="PF03478">
    <property type="entry name" value="Beta-prop_KIB1-4"/>
    <property type="match status" value="1"/>
</dbReference>
<accession>A0A8B8QRX9</accession>
<organism evidence="2 3">
    <name type="scientific">Rhodamnia argentea</name>
    <dbReference type="NCBI Taxonomy" id="178133"/>
    <lineage>
        <taxon>Eukaryota</taxon>
        <taxon>Viridiplantae</taxon>
        <taxon>Streptophyta</taxon>
        <taxon>Embryophyta</taxon>
        <taxon>Tracheophyta</taxon>
        <taxon>Spermatophyta</taxon>
        <taxon>Magnoliopsida</taxon>
        <taxon>eudicotyledons</taxon>
        <taxon>Gunneridae</taxon>
        <taxon>Pentapetalae</taxon>
        <taxon>rosids</taxon>
        <taxon>malvids</taxon>
        <taxon>Myrtales</taxon>
        <taxon>Myrtaceae</taxon>
        <taxon>Myrtoideae</taxon>
        <taxon>Myrteae</taxon>
        <taxon>Australasian group</taxon>
        <taxon>Rhodamnia</taxon>
    </lineage>
</organism>
<dbReference type="InterPro" id="IPR050942">
    <property type="entry name" value="F-box_BR-signaling"/>
</dbReference>
<name>A0A8B8QRX9_9MYRT</name>
<dbReference type="InterPro" id="IPR005174">
    <property type="entry name" value="KIB1-4_b-propeller"/>
</dbReference>
<dbReference type="InterPro" id="IPR001810">
    <property type="entry name" value="F-box_dom"/>
</dbReference>
<evidence type="ECO:0000313" key="2">
    <source>
        <dbReference type="Proteomes" id="UP000827889"/>
    </source>
</evidence>
<dbReference type="Proteomes" id="UP000827889">
    <property type="component" value="Chromosome 2"/>
</dbReference>
<dbReference type="AlphaFoldDB" id="A0A8B8QRX9"/>